<organism evidence="6 7">
    <name type="scientific">Kwoniella newhampshirensis</name>
    <dbReference type="NCBI Taxonomy" id="1651941"/>
    <lineage>
        <taxon>Eukaryota</taxon>
        <taxon>Fungi</taxon>
        <taxon>Dikarya</taxon>
        <taxon>Basidiomycota</taxon>
        <taxon>Agaricomycotina</taxon>
        <taxon>Tremellomycetes</taxon>
        <taxon>Tremellales</taxon>
        <taxon>Cryptococcaceae</taxon>
        <taxon>Kwoniella</taxon>
    </lineage>
</organism>
<accession>A0AAW0Z655</accession>
<dbReference type="InterPro" id="IPR036770">
    <property type="entry name" value="Ankyrin_rpt-contain_sf"/>
</dbReference>
<dbReference type="SMART" id="SM00225">
    <property type="entry name" value="BTB"/>
    <property type="match status" value="2"/>
</dbReference>
<dbReference type="KEGG" id="kne:92177488"/>
<comment type="caution">
    <text evidence="6">The sequence shown here is derived from an EMBL/GenBank/DDBJ whole genome shotgun (WGS) entry which is preliminary data.</text>
</comment>
<feature type="repeat" description="RCC1" evidence="3">
    <location>
        <begin position="288"/>
        <end position="353"/>
    </location>
</feature>
<evidence type="ECO:0000256" key="3">
    <source>
        <dbReference type="PROSITE-ProRule" id="PRU00235"/>
    </source>
</evidence>
<feature type="repeat" description="RCC1" evidence="3">
    <location>
        <begin position="238"/>
        <end position="287"/>
    </location>
</feature>
<dbReference type="Pfam" id="PF12796">
    <property type="entry name" value="Ank_2"/>
    <property type="match status" value="1"/>
</dbReference>
<feature type="region of interest" description="Disordered" evidence="4">
    <location>
        <begin position="1293"/>
        <end position="1476"/>
    </location>
</feature>
<feature type="region of interest" description="Disordered" evidence="4">
    <location>
        <begin position="596"/>
        <end position="618"/>
    </location>
</feature>
<feature type="repeat" description="RCC1" evidence="3">
    <location>
        <begin position="169"/>
        <end position="235"/>
    </location>
</feature>
<evidence type="ECO:0000256" key="1">
    <source>
        <dbReference type="ARBA" id="ARBA00022737"/>
    </source>
</evidence>
<dbReference type="PROSITE" id="PS50088">
    <property type="entry name" value="ANK_REPEAT"/>
    <property type="match status" value="1"/>
</dbReference>
<feature type="compositionally biased region" description="Polar residues" evidence="4">
    <location>
        <begin position="1420"/>
        <end position="1449"/>
    </location>
</feature>
<dbReference type="Gene3D" id="1.25.40.20">
    <property type="entry name" value="Ankyrin repeat-containing domain"/>
    <property type="match status" value="1"/>
</dbReference>
<dbReference type="GeneID" id="92177488"/>
<feature type="region of interest" description="Disordered" evidence="4">
    <location>
        <begin position="22"/>
        <end position="50"/>
    </location>
</feature>
<keyword evidence="7" id="KW-1185">Reference proteome</keyword>
<evidence type="ECO:0000256" key="4">
    <source>
        <dbReference type="SAM" id="MobiDB-lite"/>
    </source>
</evidence>
<evidence type="ECO:0000259" key="5">
    <source>
        <dbReference type="PROSITE" id="PS50097"/>
    </source>
</evidence>
<dbReference type="Gene3D" id="3.30.710.10">
    <property type="entry name" value="Potassium Channel Kv1.1, Chain A"/>
    <property type="match status" value="2"/>
</dbReference>
<feature type="domain" description="BTB" evidence="5">
    <location>
        <begin position="805"/>
        <end position="871"/>
    </location>
</feature>
<dbReference type="CDD" id="cd18186">
    <property type="entry name" value="BTB_POZ_ZBTB_KLHL-like"/>
    <property type="match status" value="2"/>
</dbReference>
<feature type="domain" description="BTB" evidence="5">
    <location>
        <begin position="653"/>
        <end position="728"/>
    </location>
</feature>
<dbReference type="PANTHER" id="PTHR22872:SF2">
    <property type="entry name" value="INHIBITOR OF BRUTON TYROSINE KINASE"/>
    <property type="match status" value="1"/>
</dbReference>
<feature type="compositionally biased region" description="Basic and acidic residues" evidence="4">
    <location>
        <begin position="596"/>
        <end position="606"/>
    </location>
</feature>
<dbReference type="PROSITE" id="PS50097">
    <property type="entry name" value="BTB"/>
    <property type="match status" value="2"/>
</dbReference>
<evidence type="ECO:0000313" key="7">
    <source>
        <dbReference type="Proteomes" id="UP001388673"/>
    </source>
</evidence>
<dbReference type="EMBL" id="JBCAWK010000001">
    <property type="protein sequence ID" value="KAK8869660.1"/>
    <property type="molecule type" value="Genomic_DNA"/>
</dbReference>
<dbReference type="Pfam" id="PF13540">
    <property type="entry name" value="RCC1_2"/>
    <property type="match status" value="1"/>
</dbReference>
<feature type="compositionally biased region" description="Polar residues" evidence="4">
    <location>
        <begin position="1184"/>
        <end position="1220"/>
    </location>
</feature>
<dbReference type="InterPro" id="IPR011333">
    <property type="entry name" value="SKP1/BTB/POZ_sf"/>
</dbReference>
<reference evidence="6 7" key="1">
    <citation type="journal article" date="2024" name="bioRxiv">
        <title>Comparative genomics of Cryptococcus and Kwoniella reveals pathogenesis evolution and contrasting karyotype dynamics via intercentromeric recombination or chromosome fusion.</title>
        <authorList>
            <person name="Coelho M.A."/>
            <person name="David-Palma M."/>
            <person name="Shea T."/>
            <person name="Bowers K."/>
            <person name="McGinley-Smith S."/>
            <person name="Mohammad A.W."/>
            <person name="Gnirke A."/>
            <person name="Yurkov A.M."/>
            <person name="Nowrousian M."/>
            <person name="Sun S."/>
            <person name="Cuomo C.A."/>
            <person name="Heitman J."/>
        </authorList>
    </citation>
    <scope>NUCLEOTIDE SEQUENCE [LARGE SCALE GENOMIC DNA]</scope>
    <source>
        <strain evidence="6 7">CBS 13917</strain>
    </source>
</reference>
<feature type="compositionally biased region" description="Gly residues" evidence="4">
    <location>
        <begin position="1350"/>
        <end position="1365"/>
    </location>
</feature>
<proteinExistence type="predicted"/>
<feature type="region of interest" description="Disordered" evidence="4">
    <location>
        <begin position="1019"/>
        <end position="1112"/>
    </location>
</feature>
<feature type="repeat" description="ANK" evidence="2">
    <location>
        <begin position="111"/>
        <end position="144"/>
    </location>
</feature>
<dbReference type="SUPFAM" id="SSF50985">
    <property type="entry name" value="RCC1/BLIP-II"/>
    <property type="match status" value="1"/>
</dbReference>
<dbReference type="Pfam" id="PF00651">
    <property type="entry name" value="BTB"/>
    <property type="match status" value="1"/>
</dbReference>
<dbReference type="InterPro" id="IPR000210">
    <property type="entry name" value="BTB/POZ_dom"/>
</dbReference>
<feature type="repeat" description="RCC1" evidence="3">
    <location>
        <begin position="353"/>
        <end position="404"/>
    </location>
</feature>
<gene>
    <name evidence="6" type="ORF">IAR55_000228</name>
</gene>
<feature type="region of interest" description="Disordered" evidence="4">
    <location>
        <begin position="1124"/>
        <end position="1220"/>
    </location>
</feature>
<keyword evidence="2" id="KW-0040">ANK repeat</keyword>
<name>A0AAW0Z655_9TREE</name>
<dbReference type="Gene3D" id="2.130.10.30">
    <property type="entry name" value="Regulator of chromosome condensation 1/beta-lactamase-inhibitor protein II"/>
    <property type="match status" value="1"/>
</dbReference>
<sequence length="1476" mass="159321">MPNLHVHYHNGNIKAFRQELEGTANNNPGSVNGGAGGGGKGIGPGSASGGKSWSMGGFTGVPVKADINERDNLGRTVLHLAASSLTPMSYTFLSILLRNPNISVNFQDQESGYTALHRALFAGNVRAARDLLARNDIDTSIKDMEGMTAYDLYNGTVEGTNPPHDVDGTDLFVWGVNRNFALGTGDSSDKSYPDHINLLTQAQANGRSDPSKRFDHVGVKDVVMAKLHTGVVTDEARGNLSICGFGANGRLGRSVHSQLSLLPMPDMPHTIVAIALGQDHTLALASGGYILSWGHNRFSQLGYVVEQPEKPLPGGRDDDLVQVSPKRIVGPLKKEMVRGVAASRMASACWTDDAVWTWGTNAGHLGYEKASNPVQVVPRRVTSITQPVVDIAFSEYAMICLLDSFEVLCFHRDTSFKISFSTPRVLSEAFPFRPPQATLKPLIKKVTSCGTAFAALSSIGDVFTFTLPNPLEDVSKESRDRHVTVKPQMIWALRKSFTAVKDVALGTDGTVIICTHSGHVFVRQRLKSGSGQLKFRRIPYLQRTVKVAVNESGAFGAIRVDAEPTHISLSGRTLQEDMFLLQPHFRRFEHQMTAEDFDREHTKQKADEDDDDESTNSVAKDSSIALRMCTILSRWKTDDGDSLFAWSDALLGSDIHLVVQGLAVPAHSVIVSLRVHKLSDLLAGRYKSDRLSFGKYASSKAIFVKACHPLVVLLLLQYIYSDEVTAVYDTRVARLIQEKFTSLRLPIGDIKHDLQAIATELELTPLASVLSYAAKQPLSQHTLPHDLQTFFNKTSVVPATPKTASDVTLVLADKEVSCSSTILRARCPFFEAMFADSDWTLGRKEDGRVVVRMEHLKWTSMQLVFRFIHEGTEEDLFDYLHQETLDDFLDFVFEVLAAATELLLDRLVLVCSRVIIRHCNVFNAAALATEAAFYQATTLKLSIFDYIISCLETMLESGLLDDMENDVLQDLCDTIAKKQGAKLSVSRSQVLVKQAMEKHREWLLLQDIPAPRIRQPFRWKPRSPALSPVETMTPAKDKRRKPPAASPVASPELQAQLDRSSSAADGMFQMDDDLPTTPSTSSGAHTPRPTRPMTPLDLSAKPPTWRSKTVETEKVDLRSIMAEAAGSKSAARGAQTSGSALSLGPRGTNTTVPTHSSTSTKSPAIARSPPTSGPSWRPLEVRKTSLSSVQAQQSGSPTSSILTLNRPAGSQASPVPVRTGSSRIITPVKLAAPPFTSRKTSGPIGGISGPNAAWATPTTFAPSPAPPILAVSPTTAATQSLSLLAIQQEERDIAERASKKPAKSLIQIQEEEKEAEKAKAQEEEFMRWWQEEEARVAKEPAGRGTEGDGGRGGGGVGAGGRGGRGAKMRVPNTKGKSGRKAPGGGKTTSTSETKVGENPASLPKQSNGKRPNGSHGVSDGVTSQRRNDGATQSPKVSESRSGNAPSASGPTKMRISAPAFVPGGGFGGAGAGGEGR</sequence>
<dbReference type="InterPro" id="IPR051625">
    <property type="entry name" value="Signaling_Regulatory_Domain"/>
</dbReference>
<evidence type="ECO:0000313" key="6">
    <source>
        <dbReference type="EMBL" id="KAK8869660.1"/>
    </source>
</evidence>
<feature type="compositionally biased region" description="Gly residues" evidence="4">
    <location>
        <begin position="1462"/>
        <end position="1476"/>
    </location>
</feature>
<dbReference type="InterPro" id="IPR002110">
    <property type="entry name" value="Ankyrin_rpt"/>
</dbReference>
<dbReference type="InterPro" id="IPR000408">
    <property type="entry name" value="Reg_chr_condens"/>
</dbReference>
<feature type="compositionally biased region" description="Basic and acidic residues" evidence="4">
    <location>
        <begin position="1314"/>
        <end position="1349"/>
    </location>
</feature>
<dbReference type="PANTHER" id="PTHR22872">
    <property type="entry name" value="BTK-BINDING PROTEIN-RELATED"/>
    <property type="match status" value="1"/>
</dbReference>
<keyword evidence="1" id="KW-0677">Repeat</keyword>
<dbReference type="SUPFAM" id="SSF48403">
    <property type="entry name" value="Ankyrin repeat"/>
    <property type="match status" value="1"/>
</dbReference>
<feature type="compositionally biased region" description="Low complexity" evidence="4">
    <location>
        <begin position="1387"/>
        <end position="1397"/>
    </location>
</feature>
<protein>
    <recommendedName>
        <fullName evidence="5">BTB domain-containing protein</fullName>
    </recommendedName>
</protein>
<feature type="compositionally biased region" description="Polar residues" evidence="4">
    <location>
        <begin position="1147"/>
        <end position="1162"/>
    </location>
</feature>
<dbReference type="SUPFAM" id="SSF54695">
    <property type="entry name" value="POZ domain"/>
    <property type="match status" value="2"/>
</dbReference>
<dbReference type="Proteomes" id="UP001388673">
    <property type="component" value="Unassembled WGS sequence"/>
</dbReference>
<dbReference type="RefSeq" id="XP_066805906.1">
    <property type="nucleotide sequence ID" value="XM_066943364.1"/>
</dbReference>
<feature type="compositionally biased region" description="Gly residues" evidence="4">
    <location>
        <begin position="31"/>
        <end position="48"/>
    </location>
</feature>
<evidence type="ECO:0000256" key="2">
    <source>
        <dbReference type="PROSITE-ProRule" id="PRU00023"/>
    </source>
</evidence>
<dbReference type="InterPro" id="IPR009091">
    <property type="entry name" value="RCC1/BLIP-II"/>
</dbReference>
<dbReference type="PROSITE" id="PS50012">
    <property type="entry name" value="RCC1_3"/>
    <property type="match status" value="4"/>
</dbReference>